<organism evidence="5 6">
    <name type="scientific">Eeniella nana</name>
    <name type="common">Yeast</name>
    <name type="synonym">Brettanomyces nanus</name>
    <dbReference type="NCBI Taxonomy" id="13502"/>
    <lineage>
        <taxon>Eukaryota</taxon>
        <taxon>Fungi</taxon>
        <taxon>Dikarya</taxon>
        <taxon>Ascomycota</taxon>
        <taxon>Saccharomycotina</taxon>
        <taxon>Pichiomycetes</taxon>
        <taxon>Pichiales</taxon>
        <taxon>Pichiaceae</taxon>
        <taxon>Brettanomyces</taxon>
    </lineage>
</organism>
<sequence>MLTSRTILCKSMRASSRLSLLLRTMATDADTSSSSGKVNFEINGTARIISLNRTRKLNALDADMCSEIIPRLVEFNKSKANNLIILRSLSPKAFCAGGDVVSCAKYNMNGEPEKSVQLFDKEYNLDYLLAVYGKPVVSLVNGIAMGGGVGLAVHGPFRVVCESTRIAMPETRIGFFDDVGTSFWLPKLDGNLGFYLSLTGNDLRGLDTLIGGFGTHYVPSNRFDDLTERLSYLELENLSADRRREIFSNPDEYYALVSEAIEEFTEDIPSDHQFKFTPEQLSTIEKCFNPKTHKSVEQIVDDLLSDGTDFAVVTAKNLQSKSPISLQVNWQLMLKGMNSTIHEALNNELKVASKMMVNYKPNDFNGAIDARLIKKIPDSEKIEYKYKDVASVPASVIDELSSLEVFNPDAGEGENAESKVSLLENLKISQFEECPNLMQNYTRYPYQMGLPSQKEISRYIKGEDDSNRQYSVTIKEAIKYFQRKYKNKNGVTYKVKNVLGRKTKPSEYGKEYLDWVD</sequence>
<feature type="domain" description="Enoyl-CoA hydratase/isomerase" evidence="4">
    <location>
        <begin position="47"/>
        <end position="399"/>
    </location>
</feature>
<name>A0A875S3R5_EENNA</name>
<keyword evidence="3" id="KW-0378">Hydrolase</keyword>
<dbReference type="GO" id="GO:0006574">
    <property type="term" value="P:L-valine catabolic process"/>
    <property type="evidence" value="ECO:0007669"/>
    <property type="project" value="TreeGrafter"/>
</dbReference>
<evidence type="ECO:0000256" key="3">
    <source>
        <dbReference type="ARBA" id="ARBA00022801"/>
    </source>
</evidence>
<reference evidence="5" key="1">
    <citation type="submission" date="2020-10" db="EMBL/GenBank/DDBJ databases">
        <authorList>
            <person name="Roach M.J.R."/>
        </authorList>
    </citation>
    <scope>NUCLEOTIDE SEQUENCE</scope>
    <source>
        <strain evidence="5">CBS 1945</strain>
    </source>
</reference>
<evidence type="ECO:0000256" key="2">
    <source>
        <dbReference type="ARBA" id="ARBA00011915"/>
    </source>
</evidence>
<dbReference type="SUPFAM" id="SSF52096">
    <property type="entry name" value="ClpP/crotonase"/>
    <property type="match status" value="1"/>
</dbReference>
<dbReference type="InterPro" id="IPR029045">
    <property type="entry name" value="ClpP/crotonase-like_dom_sf"/>
</dbReference>
<dbReference type="Proteomes" id="UP000662931">
    <property type="component" value="Chromosome 1"/>
</dbReference>
<evidence type="ECO:0000256" key="1">
    <source>
        <dbReference type="ARBA" id="ARBA00001709"/>
    </source>
</evidence>
<dbReference type="GO" id="GO:0005739">
    <property type="term" value="C:mitochondrion"/>
    <property type="evidence" value="ECO:0007669"/>
    <property type="project" value="TreeGrafter"/>
</dbReference>
<accession>A0A875S3R5</accession>
<dbReference type="PANTHER" id="PTHR43176:SF3">
    <property type="entry name" value="3-HYDROXYISOBUTYRYL-COA HYDROLASE, MITOCHONDRIAL"/>
    <property type="match status" value="1"/>
</dbReference>
<comment type="catalytic activity">
    <reaction evidence="1">
        <text>3-hydroxy-2-methylpropanoyl-CoA + H2O = 3-hydroxy-2-methylpropanoate + CoA + H(+)</text>
        <dbReference type="Rhea" id="RHEA:20888"/>
        <dbReference type="ChEBI" id="CHEBI:11805"/>
        <dbReference type="ChEBI" id="CHEBI:15377"/>
        <dbReference type="ChEBI" id="CHEBI:15378"/>
        <dbReference type="ChEBI" id="CHEBI:57287"/>
        <dbReference type="ChEBI" id="CHEBI:57340"/>
        <dbReference type="EC" id="3.1.2.4"/>
    </reaction>
</comment>
<evidence type="ECO:0000313" key="6">
    <source>
        <dbReference type="Proteomes" id="UP000662931"/>
    </source>
</evidence>
<proteinExistence type="predicted"/>
<dbReference type="EMBL" id="CP064812">
    <property type="protein sequence ID" value="QPG74419.1"/>
    <property type="molecule type" value="Genomic_DNA"/>
</dbReference>
<dbReference type="GeneID" id="62195149"/>
<protein>
    <recommendedName>
        <fullName evidence="2">3-hydroxyisobutyryl-CoA hydrolase</fullName>
        <ecNumber evidence="2">3.1.2.4</ecNumber>
    </recommendedName>
</protein>
<dbReference type="GO" id="GO:0003860">
    <property type="term" value="F:3-hydroxyisobutyryl-CoA hydrolase activity"/>
    <property type="evidence" value="ECO:0007669"/>
    <property type="project" value="UniProtKB-EC"/>
</dbReference>
<evidence type="ECO:0000313" key="5">
    <source>
        <dbReference type="EMBL" id="QPG74419.1"/>
    </source>
</evidence>
<dbReference type="RefSeq" id="XP_038777984.1">
    <property type="nucleotide sequence ID" value="XM_038922056.1"/>
</dbReference>
<dbReference type="AlphaFoldDB" id="A0A875S3R5"/>
<evidence type="ECO:0000259" key="4">
    <source>
        <dbReference type="Pfam" id="PF16113"/>
    </source>
</evidence>
<dbReference type="InterPro" id="IPR045004">
    <property type="entry name" value="ECH_dom"/>
</dbReference>
<dbReference type="Pfam" id="PF16113">
    <property type="entry name" value="ECH_2"/>
    <property type="match status" value="1"/>
</dbReference>
<dbReference type="OrthoDB" id="1737613at2759"/>
<dbReference type="Gene3D" id="3.90.226.10">
    <property type="entry name" value="2-enoyl-CoA Hydratase, Chain A, domain 1"/>
    <property type="match status" value="1"/>
</dbReference>
<dbReference type="InterPro" id="IPR032259">
    <property type="entry name" value="HIBYL-CoA-H"/>
</dbReference>
<dbReference type="EC" id="3.1.2.4" evidence="2"/>
<dbReference type="CDD" id="cd06558">
    <property type="entry name" value="crotonase-like"/>
    <property type="match status" value="1"/>
</dbReference>
<dbReference type="KEGG" id="bnn:FOA43_001748"/>
<dbReference type="PANTHER" id="PTHR43176">
    <property type="entry name" value="3-HYDROXYISOBUTYRYL-COA HYDROLASE-RELATED"/>
    <property type="match status" value="1"/>
</dbReference>
<gene>
    <name evidence="5" type="ORF">FOA43_001748</name>
</gene>
<keyword evidence="6" id="KW-1185">Reference proteome</keyword>